<evidence type="ECO:0000313" key="8">
    <source>
        <dbReference type="EMBL" id="MBK8889238.1"/>
    </source>
</evidence>
<dbReference type="Gene3D" id="1.20.1250.20">
    <property type="entry name" value="MFS general substrate transporter like domains"/>
    <property type="match status" value="2"/>
</dbReference>
<dbReference type="EMBL" id="JADKBR010000001">
    <property type="protein sequence ID" value="MBK8889238.1"/>
    <property type="molecule type" value="Genomic_DNA"/>
</dbReference>
<name>A0A9D7LNL9_9RHOO</name>
<dbReference type="InterPro" id="IPR050495">
    <property type="entry name" value="ATG22/LtaA_families"/>
</dbReference>
<sequence>MNSQRRVCENNLPSRDYDCAATGNSSRHALPRILKGKPLSQASDYLNEGVRPREVWSWACYDFANSGYTTVVVTAIFNAYFVAVVAGNATWATFAWTAALSVSYAAIVVTAPLIGAWADAHAAKKRALAVTTVGCIAGTAALYFAGPGNFAIAIAALVVSNFFFGTGENLIAAFLPELAKGSALGKVSGWGWSFGYVGGILSLGVSFAYVVFAQGQGQTAEQYVPVTMLITAAIFALASLPTFLILKERALPQRQASGDYAQTFARFRETVRQASRYRDLARFLVCILLYQAGVQTVISIAAIYAQQAMGFGTQQTLLMLLVVNVTASIGAFAFGQFQDRIGHVRSVAFTLACWLLTTLVAWRADGPGMFWVAANLAGLCMGASQSAGRALVGYLSPEARRAEFFGLWGVSVKLSSIFGPLTYGAVSWVSGGDHRLAMLATGAFFVAGLVILAGIDPERGRRAAEAG</sequence>
<dbReference type="PROSITE" id="PS50850">
    <property type="entry name" value="MFS"/>
    <property type="match status" value="1"/>
</dbReference>
<proteinExistence type="predicted"/>
<reference evidence="8" key="1">
    <citation type="submission" date="2020-10" db="EMBL/GenBank/DDBJ databases">
        <title>Connecting structure to function with the recovery of over 1000 high-quality activated sludge metagenome-assembled genomes encoding full-length rRNA genes using long-read sequencing.</title>
        <authorList>
            <person name="Singleton C.M."/>
            <person name="Petriglieri F."/>
            <person name="Kristensen J.M."/>
            <person name="Kirkegaard R.H."/>
            <person name="Michaelsen T.Y."/>
            <person name="Andersen M.H."/>
            <person name="Karst S.M."/>
            <person name="Dueholm M.S."/>
            <person name="Nielsen P.H."/>
            <person name="Albertsen M."/>
        </authorList>
    </citation>
    <scope>NUCLEOTIDE SEQUENCE</scope>
    <source>
        <strain evidence="8">OdNE_18-Q3-R46-58_BAT3C.305</strain>
    </source>
</reference>
<dbReference type="PANTHER" id="PTHR23519">
    <property type="entry name" value="AUTOPHAGY-RELATED PROTEIN 22"/>
    <property type="match status" value="1"/>
</dbReference>
<dbReference type="PANTHER" id="PTHR23519:SF1">
    <property type="entry name" value="AUTOPHAGY-RELATED PROTEIN 22"/>
    <property type="match status" value="1"/>
</dbReference>
<keyword evidence="2" id="KW-0813">Transport</keyword>
<protein>
    <submittedName>
        <fullName evidence="8">MFS transporter</fullName>
    </submittedName>
</protein>
<comment type="caution">
    <text evidence="8">The sequence shown here is derived from an EMBL/GenBank/DDBJ whole genome shotgun (WGS) entry which is preliminary data.</text>
</comment>
<dbReference type="InterPro" id="IPR036259">
    <property type="entry name" value="MFS_trans_sf"/>
</dbReference>
<feature type="transmembrane region" description="Helical" evidence="6">
    <location>
        <begin position="436"/>
        <end position="455"/>
    </location>
</feature>
<feature type="transmembrane region" description="Helical" evidence="6">
    <location>
        <begin position="93"/>
        <end position="115"/>
    </location>
</feature>
<evidence type="ECO:0000313" key="9">
    <source>
        <dbReference type="Proteomes" id="UP000808146"/>
    </source>
</evidence>
<dbReference type="SUPFAM" id="SSF103473">
    <property type="entry name" value="MFS general substrate transporter"/>
    <property type="match status" value="1"/>
</dbReference>
<evidence type="ECO:0000256" key="2">
    <source>
        <dbReference type="ARBA" id="ARBA00022448"/>
    </source>
</evidence>
<comment type="subcellular location">
    <subcellularLocation>
        <location evidence="1">Endomembrane system</location>
        <topology evidence="1">Multi-pass membrane protein</topology>
    </subcellularLocation>
</comment>
<feature type="transmembrane region" description="Helical" evidence="6">
    <location>
        <begin position="370"/>
        <end position="392"/>
    </location>
</feature>
<evidence type="ECO:0000259" key="7">
    <source>
        <dbReference type="PROSITE" id="PS50850"/>
    </source>
</evidence>
<feature type="transmembrane region" description="Helical" evidence="6">
    <location>
        <begin position="67"/>
        <end position="87"/>
    </location>
</feature>
<evidence type="ECO:0000256" key="1">
    <source>
        <dbReference type="ARBA" id="ARBA00004127"/>
    </source>
</evidence>
<feature type="transmembrane region" description="Helical" evidence="6">
    <location>
        <begin position="187"/>
        <end position="211"/>
    </location>
</feature>
<keyword evidence="3 6" id="KW-0812">Transmembrane</keyword>
<feature type="domain" description="Major facilitator superfamily (MFS) profile" evidence="7">
    <location>
        <begin position="279"/>
        <end position="467"/>
    </location>
</feature>
<dbReference type="InterPro" id="IPR020846">
    <property type="entry name" value="MFS_dom"/>
</dbReference>
<evidence type="ECO:0000256" key="6">
    <source>
        <dbReference type="SAM" id="Phobius"/>
    </source>
</evidence>
<gene>
    <name evidence="8" type="ORF">IPN75_02060</name>
</gene>
<keyword evidence="4 6" id="KW-1133">Transmembrane helix</keyword>
<feature type="transmembrane region" description="Helical" evidence="6">
    <location>
        <begin position="347"/>
        <end position="364"/>
    </location>
</feature>
<feature type="transmembrane region" description="Helical" evidence="6">
    <location>
        <begin position="127"/>
        <end position="145"/>
    </location>
</feature>
<evidence type="ECO:0000256" key="3">
    <source>
        <dbReference type="ARBA" id="ARBA00022692"/>
    </source>
</evidence>
<dbReference type="InterPro" id="IPR024671">
    <property type="entry name" value="Atg22-like"/>
</dbReference>
<feature type="transmembrane region" description="Helical" evidence="6">
    <location>
        <begin position="280"/>
        <end position="305"/>
    </location>
</feature>
<evidence type="ECO:0000256" key="5">
    <source>
        <dbReference type="ARBA" id="ARBA00023136"/>
    </source>
</evidence>
<feature type="transmembrane region" description="Helical" evidence="6">
    <location>
        <begin position="223"/>
        <end position="246"/>
    </location>
</feature>
<feature type="transmembrane region" description="Helical" evidence="6">
    <location>
        <begin position="317"/>
        <end position="335"/>
    </location>
</feature>
<feature type="transmembrane region" description="Helical" evidence="6">
    <location>
        <begin position="404"/>
        <end position="424"/>
    </location>
</feature>
<dbReference type="GO" id="GO:0012505">
    <property type="term" value="C:endomembrane system"/>
    <property type="evidence" value="ECO:0007669"/>
    <property type="project" value="UniProtKB-SubCell"/>
</dbReference>
<feature type="transmembrane region" description="Helical" evidence="6">
    <location>
        <begin position="151"/>
        <end position="175"/>
    </location>
</feature>
<dbReference type="AlphaFoldDB" id="A0A9D7LNL9"/>
<dbReference type="GO" id="GO:0022857">
    <property type="term" value="F:transmembrane transporter activity"/>
    <property type="evidence" value="ECO:0007669"/>
    <property type="project" value="InterPro"/>
</dbReference>
<dbReference type="Proteomes" id="UP000808146">
    <property type="component" value="Unassembled WGS sequence"/>
</dbReference>
<accession>A0A9D7LNL9</accession>
<dbReference type="Pfam" id="PF11700">
    <property type="entry name" value="ATG22"/>
    <property type="match status" value="1"/>
</dbReference>
<keyword evidence="5 6" id="KW-0472">Membrane</keyword>
<evidence type="ECO:0000256" key="4">
    <source>
        <dbReference type="ARBA" id="ARBA00022989"/>
    </source>
</evidence>
<organism evidence="8 9">
    <name type="scientific">Candidatus Dechloromonas phosphorivorans</name>
    <dbReference type="NCBI Taxonomy" id="2899244"/>
    <lineage>
        <taxon>Bacteria</taxon>
        <taxon>Pseudomonadati</taxon>
        <taxon>Pseudomonadota</taxon>
        <taxon>Betaproteobacteria</taxon>
        <taxon>Rhodocyclales</taxon>
        <taxon>Azonexaceae</taxon>
        <taxon>Dechloromonas</taxon>
    </lineage>
</organism>